<evidence type="ECO:0000256" key="1">
    <source>
        <dbReference type="SAM" id="MobiDB-lite"/>
    </source>
</evidence>
<evidence type="ECO:0000313" key="3">
    <source>
        <dbReference type="Proteomes" id="UP000183529"/>
    </source>
</evidence>
<proteinExistence type="predicted"/>
<evidence type="ECO:0000313" key="2">
    <source>
        <dbReference type="EMBL" id="SEK00099.1"/>
    </source>
</evidence>
<gene>
    <name evidence="2" type="ORF">SAMN05216550_112264</name>
</gene>
<accession>A0AAQ1GIX0</accession>
<dbReference type="AlphaFoldDB" id="A0AAQ1GIX0"/>
<dbReference type="Proteomes" id="UP000183529">
    <property type="component" value="Unassembled WGS sequence"/>
</dbReference>
<organism evidence="2 3">
    <name type="scientific">Paraburkholderia tropica</name>
    <dbReference type="NCBI Taxonomy" id="92647"/>
    <lineage>
        <taxon>Bacteria</taxon>
        <taxon>Pseudomonadati</taxon>
        <taxon>Pseudomonadota</taxon>
        <taxon>Betaproteobacteria</taxon>
        <taxon>Burkholderiales</taxon>
        <taxon>Burkholderiaceae</taxon>
        <taxon>Paraburkholderia</taxon>
    </lineage>
</organism>
<sequence length="328" mass="38617">MRHMNASDFWQNFRLGEELHTAGSFIYNGLRRFHELEHFENDDELFEFLYNISVGLERLLKIAVVLSEHTQDIDQKVLENSLVTHNHLDLLTRIKKRNDVKLGKTHIDLLRLLSDFYKNLRYDRFSLNSIYAGNREADAIRELLSKHLKVQFSKEQGIFVNPNEDRYRDFMNRTILKISQIIFDIVDGRSRERGLYTYELRYGSKAQSVFLSKVKISDEDVLWKELLIFFMNTSSNTNYWKFLKDIEPLRFDAALVNEYLACFKSDAAKSGVMDELEHHYGEMDAEARKQRFEMMALIGATGVYFDDDDDDEADDDDDDDDWKDNPVA</sequence>
<feature type="region of interest" description="Disordered" evidence="1">
    <location>
        <begin position="304"/>
        <end position="328"/>
    </location>
</feature>
<name>A0AAQ1GIX0_9BURK</name>
<comment type="caution">
    <text evidence="2">The sequence shown here is derived from an EMBL/GenBank/DDBJ whole genome shotgun (WGS) entry which is preliminary data.</text>
</comment>
<protein>
    <submittedName>
        <fullName evidence="2">Uncharacterized protein</fullName>
    </submittedName>
</protein>
<dbReference type="EMBL" id="FNZM01000012">
    <property type="protein sequence ID" value="SEK00099.1"/>
    <property type="molecule type" value="Genomic_DNA"/>
</dbReference>
<reference evidence="2 3" key="1">
    <citation type="submission" date="2016-10" db="EMBL/GenBank/DDBJ databases">
        <authorList>
            <person name="Varghese N."/>
            <person name="Submissions S."/>
        </authorList>
    </citation>
    <scope>NUCLEOTIDE SEQUENCE [LARGE SCALE GENOMIC DNA]</scope>
    <source>
        <strain evidence="2 3">LMG 22274</strain>
    </source>
</reference>
<feature type="compositionally biased region" description="Acidic residues" evidence="1">
    <location>
        <begin position="305"/>
        <end position="322"/>
    </location>
</feature>